<dbReference type="Proteomes" id="UP000670776">
    <property type="component" value="Unassembled WGS sequence"/>
</dbReference>
<evidence type="ECO:0000313" key="2">
    <source>
        <dbReference type="EMBL" id="MBP0902570.1"/>
    </source>
</evidence>
<protein>
    <submittedName>
        <fullName evidence="2">Uncharacterized protein</fullName>
    </submittedName>
</protein>
<keyword evidence="1" id="KW-0812">Transmembrane</keyword>
<dbReference type="EMBL" id="JAGJCB010000001">
    <property type="protein sequence ID" value="MBP0902570.1"/>
    <property type="molecule type" value="Genomic_DNA"/>
</dbReference>
<gene>
    <name evidence="2" type="ORF">J8H85_01905</name>
</gene>
<proteinExistence type="predicted"/>
<keyword evidence="1" id="KW-0472">Membrane</keyword>
<dbReference type="InterPro" id="IPR057695">
    <property type="entry name" value="DUF7935"/>
</dbReference>
<feature type="transmembrane region" description="Helical" evidence="1">
    <location>
        <begin position="6"/>
        <end position="27"/>
    </location>
</feature>
<organism evidence="2 3">
    <name type="scientific">Mariniflexile gromovii</name>
    <dbReference type="NCBI Taxonomy" id="362523"/>
    <lineage>
        <taxon>Bacteria</taxon>
        <taxon>Pseudomonadati</taxon>
        <taxon>Bacteroidota</taxon>
        <taxon>Flavobacteriia</taxon>
        <taxon>Flavobacteriales</taxon>
        <taxon>Flavobacteriaceae</taxon>
        <taxon>Mariniflexile</taxon>
    </lineage>
</organism>
<keyword evidence="3" id="KW-1185">Reference proteome</keyword>
<evidence type="ECO:0000256" key="1">
    <source>
        <dbReference type="SAM" id="Phobius"/>
    </source>
</evidence>
<sequence>MDANRFIDLLLFAIPSLLTGLIAYYFFKEHTKNEDGRRRFLLKKDLQVNALPMRLQAYERMVLFLERITPSSLLIRISPMSSNKEAYEALIIQSIEQEFEHNLTQQIYVSEKCWSIINAAKNATIQLIRKASLLEKTDSANKLREVILMEMMERRSPSDAALSFIKEEVSELW</sequence>
<keyword evidence="1" id="KW-1133">Transmembrane helix</keyword>
<dbReference type="RefSeq" id="WP_209652124.1">
    <property type="nucleotide sequence ID" value="NZ_JAGJCB010000001.1"/>
</dbReference>
<comment type="caution">
    <text evidence="2">The sequence shown here is derived from an EMBL/GenBank/DDBJ whole genome shotgun (WGS) entry which is preliminary data.</text>
</comment>
<dbReference type="Pfam" id="PF25589">
    <property type="entry name" value="DUF7935"/>
    <property type="match status" value="1"/>
</dbReference>
<name>A0ABS4BPQ2_9FLAO</name>
<evidence type="ECO:0000313" key="3">
    <source>
        <dbReference type="Proteomes" id="UP000670776"/>
    </source>
</evidence>
<accession>A0ABS4BPQ2</accession>
<reference evidence="2 3" key="1">
    <citation type="submission" date="2021-04" db="EMBL/GenBank/DDBJ databases">
        <title>Mariniflexile gromovii gen. nov., sp. nov., a gliding bacterium isolated from the sea urchin Strongylocentrotus intermedius.</title>
        <authorList>
            <person name="Ko S."/>
            <person name="Le V."/>
            <person name="Ahn C.-Y."/>
            <person name="Oh H.-M."/>
        </authorList>
    </citation>
    <scope>NUCLEOTIDE SEQUENCE [LARGE SCALE GENOMIC DNA]</scope>
    <source>
        <strain evidence="2 3">KCTC 12570</strain>
    </source>
</reference>